<dbReference type="CDD" id="cd08977">
    <property type="entry name" value="SusD"/>
    <property type="match status" value="1"/>
</dbReference>
<evidence type="ECO:0000256" key="3">
    <source>
        <dbReference type="ARBA" id="ARBA00022729"/>
    </source>
</evidence>
<evidence type="ECO:0000256" key="4">
    <source>
        <dbReference type="ARBA" id="ARBA00023136"/>
    </source>
</evidence>
<dbReference type="Pfam" id="PF14322">
    <property type="entry name" value="SusD-like_3"/>
    <property type="match status" value="1"/>
</dbReference>
<evidence type="ECO:0000256" key="5">
    <source>
        <dbReference type="ARBA" id="ARBA00023237"/>
    </source>
</evidence>
<sequence length="488" mass="54565">MNLYTIIIKNSRYCCIAAVALLASCSNELEGKVYGTPVLENFYQNPADAEQGLNAAYNPMREMYGKENFWAGMSCDITFGDVGTDDFLKGGISVVDNLPLYQKESYNIPTSNIAVSRIWQINYKGILYCNLILSKVPDITFTDATRKAEILAEAHFMRAYYYFDLVNSFGGVPIIDKVLEQGEYNVPRSTEQDSYTFIENDLKAAITDLPSRLDKPQSYQGHADKGAALGLMMRVSIYQNKMDQVKTYGDQLFALAFTLYPTYSSLFQTEGEWNSGSLFEINYTTNTSLLGTSIPQFISPISKKGYACMQAKPELISEFEANDPRLTATLYQTPVTYGTGWFIRKYAWAPFSNYPTPTVGGNNNSSNNIRVIRLADAYLMYAEAVYNTNPADAIKYVNLVRARARGTNTAILPALPATLSGTPLLNAIYHERRVELAGEGFRYHDLVRTNRAQTILGPLGFIKGTHEIMPLPYSEITLSNGILKQNNY</sequence>
<name>A0A2S1LD34_9FLAO</name>
<dbReference type="AlphaFoldDB" id="A0A2S1LD34"/>
<evidence type="ECO:0000313" key="8">
    <source>
        <dbReference type="EMBL" id="AWG21672.1"/>
    </source>
</evidence>
<dbReference type="SUPFAM" id="SSF48452">
    <property type="entry name" value="TPR-like"/>
    <property type="match status" value="1"/>
</dbReference>
<dbReference type="KEGG" id="ffa:FFWV33_09050"/>
<evidence type="ECO:0000259" key="6">
    <source>
        <dbReference type="Pfam" id="PF07980"/>
    </source>
</evidence>
<keyword evidence="9" id="KW-1185">Reference proteome</keyword>
<gene>
    <name evidence="8" type="ORF">FFWV33_09050</name>
</gene>
<keyword evidence="3" id="KW-0732">Signal</keyword>
<dbReference type="Gene3D" id="1.25.40.390">
    <property type="match status" value="1"/>
</dbReference>
<dbReference type="InterPro" id="IPR012944">
    <property type="entry name" value="SusD_RagB_dom"/>
</dbReference>
<proteinExistence type="inferred from homology"/>
<keyword evidence="4" id="KW-0472">Membrane</keyword>
<dbReference type="RefSeq" id="WP_108740609.1">
    <property type="nucleotide sequence ID" value="NZ_CP020918.1"/>
</dbReference>
<comment type="similarity">
    <text evidence="2">Belongs to the SusD family.</text>
</comment>
<dbReference type="InterPro" id="IPR011990">
    <property type="entry name" value="TPR-like_helical_dom_sf"/>
</dbReference>
<dbReference type="InterPro" id="IPR033985">
    <property type="entry name" value="SusD-like_N"/>
</dbReference>
<dbReference type="Proteomes" id="UP000244527">
    <property type="component" value="Chromosome"/>
</dbReference>
<feature type="domain" description="SusD-like N-terminal" evidence="7">
    <location>
        <begin position="104"/>
        <end position="235"/>
    </location>
</feature>
<dbReference type="EMBL" id="CP020918">
    <property type="protein sequence ID" value="AWG21672.1"/>
    <property type="molecule type" value="Genomic_DNA"/>
</dbReference>
<accession>A0A2S1LD34</accession>
<dbReference type="OrthoDB" id="5694214at2"/>
<evidence type="ECO:0000313" key="9">
    <source>
        <dbReference type="Proteomes" id="UP000244527"/>
    </source>
</evidence>
<comment type="subcellular location">
    <subcellularLocation>
        <location evidence="1">Cell outer membrane</location>
    </subcellularLocation>
</comment>
<organism evidence="8 9">
    <name type="scientific">Flavobacterium faecale</name>
    <dbReference type="NCBI Taxonomy" id="1355330"/>
    <lineage>
        <taxon>Bacteria</taxon>
        <taxon>Pseudomonadati</taxon>
        <taxon>Bacteroidota</taxon>
        <taxon>Flavobacteriia</taxon>
        <taxon>Flavobacteriales</taxon>
        <taxon>Flavobacteriaceae</taxon>
        <taxon>Flavobacterium</taxon>
    </lineage>
</organism>
<evidence type="ECO:0000259" key="7">
    <source>
        <dbReference type="Pfam" id="PF14322"/>
    </source>
</evidence>
<evidence type="ECO:0000256" key="2">
    <source>
        <dbReference type="ARBA" id="ARBA00006275"/>
    </source>
</evidence>
<keyword evidence="5" id="KW-0998">Cell outer membrane</keyword>
<protein>
    <submittedName>
        <fullName evidence="8">RagB/SusD family nutrient uptake outer membrane protein</fullName>
    </submittedName>
</protein>
<dbReference type="GO" id="GO:0009279">
    <property type="term" value="C:cell outer membrane"/>
    <property type="evidence" value="ECO:0007669"/>
    <property type="project" value="UniProtKB-SubCell"/>
</dbReference>
<dbReference type="Pfam" id="PF07980">
    <property type="entry name" value="SusD_RagB"/>
    <property type="match status" value="1"/>
</dbReference>
<evidence type="ECO:0000256" key="1">
    <source>
        <dbReference type="ARBA" id="ARBA00004442"/>
    </source>
</evidence>
<reference evidence="8 9" key="1">
    <citation type="submission" date="2017-04" db="EMBL/GenBank/DDBJ databases">
        <title>Compelte genome sequence of WV33.</title>
        <authorList>
            <person name="Lee P.C."/>
        </authorList>
    </citation>
    <scope>NUCLEOTIDE SEQUENCE [LARGE SCALE GENOMIC DNA]</scope>
    <source>
        <strain evidence="8 9">WV33</strain>
    </source>
</reference>
<feature type="domain" description="RagB/SusD" evidence="6">
    <location>
        <begin position="339"/>
        <end position="455"/>
    </location>
</feature>